<dbReference type="AlphaFoldDB" id="A0A5B7JCP1"/>
<dbReference type="EMBL" id="VSRR010091260">
    <property type="protein sequence ID" value="MPC92425.1"/>
    <property type="molecule type" value="Genomic_DNA"/>
</dbReference>
<reference evidence="1 2" key="1">
    <citation type="submission" date="2019-05" db="EMBL/GenBank/DDBJ databases">
        <title>Another draft genome of Portunus trituberculatus and its Hox gene families provides insights of decapod evolution.</title>
        <authorList>
            <person name="Jeong J.-H."/>
            <person name="Song I."/>
            <person name="Kim S."/>
            <person name="Choi T."/>
            <person name="Kim D."/>
            <person name="Ryu S."/>
            <person name="Kim W."/>
        </authorList>
    </citation>
    <scope>NUCLEOTIDE SEQUENCE [LARGE SCALE GENOMIC DNA]</scope>
    <source>
        <tissue evidence="1">Muscle</tissue>
    </source>
</reference>
<proteinExistence type="predicted"/>
<evidence type="ECO:0000313" key="1">
    <source>
        <dbReference type="EMBL" id="MPC92425.1"/>
    </source>
</evidence>
<sequence>MKGNGGGESPVQLAEAVLLTYIYHEILYIRCHTQSTTVKGPVILLRCSPRSPCPWRLVGGKDKDEVNTNFPPNSRSNLPAVTRPSHLILKSNIGTSFHQARQY</sequence>
<accession>A0A5B7JCP1</accession>
<gene>
    <name evidence="1" type="ORF">E2C01_087514</name>
</gene>
<name>A0A5B7JCP1_PORTR</name>
<protein>
    <submittedName>
        <fullName evidence="1">Uncharacterized protein</fullName>
    </submittedName>
</protein>
<organism evidence="1 2">
    <name type="scientific">Portunus trituberculatus</name>
    <name type="common">Swimming crab</name>
    <name type="synonym">Neptunus trituberculatus</name>
    <dbReference type="NCBI Taxonomy" id="210409"/>
    <lineage>
        <taxon>Eukaryota</taxon>
        <taxon>Metazoa</taxon>
        <taxon>Ecdysozoa</taxon>
        <taxon>Arthropoda</taxon>
        <taxon>Crustacea</taxon>
        <taxon>Multicrustacea</taxon>
        <taxon>Malacostraca</taxon>
        <taxon>Eumalacostraca</taxon>
        <taxon>Eucarida</taxon>
        <taxon>Decapoda</taxon>
        <taxon>Pleocyemata</taxon>
        <taxon>Brachyura</taxon>
        <taxon>Eubrachyura</taxon>
        <taxon>Portunoidea</taxon>
        <taxon>Portunidae</taxon>
        <taxon>Portuninae</taxon>
        <taxon>Portunus</taxon>
    </lineage>
</organism>
<comment type="caution">
    <text evidence="1">The sequence shown here is derived from an EMBL/GenBank/DDBJ whole genome shotgun (WGS) entry which is preliminary data.</text>
</comment>
<dbReference type="Proteomes" id="UP000324222">
    <property type="component" value="Unassembled WGS sequence"/>
</dbReference>
<evidence type="ECO:0000313" key="2">
    <source>
        <dbReference type="Proteomes" id="UP000324222"/>
    </source>
</evidence>
<keyword evidence="2" id="KW-1185">Reference proteome</keyword>